<keyword evidence="2" id="KW-1185">Reference proteome</keyword>
<dbReference type="Pfam" id="PF06133">
    <property type="entry name" value="Com_YlbF"/>
    <property type="match status" value="1"/>
</dbReference>
<gene>
    <name evidence="1" type="ORF">AKK44_01215</name>
</gene>
<dbReference type="PATRIC" id="fig|119224.3.peg.1368"/>
<dbReference type="InterPro" id="IPR010368">
    <property type="entry name" value="Com_YlbF"/>
</dbReference>
<dbReference type="InterPro" id="IPR023378">
    <property type="entry name" value="YheA/YmcA-like_dom_sf"/>
</dbReference>
<sequence length="116" mass="13428">MTSYQTTLNQLIEAICKHDSIIAYQKAHDRLMQTSYHQKAYQMKRHQQDSHLFQKIAKNQAAKLSETSAKNLEAELNSLPLIVDYRDKMQDASDLLQYITKTIENKLNKEITNGNS</sequence>
<dbReference type="PIRSF" id="PIRSF021287">
    <property type="entry name" value="Biofilm_formation_YmcA"/>
    <property type="match status" value="1"/>
</dbReference>
<comment type="caution">
    <text evidence="1">The sequence shown here is derived from an EMBL/GenBank/DDBJ whole genome shotgun (WGS) entry which is preliminary data.</text>
</comment>
<name>A0A0P6SKQ7_9STRE</name>
<organism evidence="1 2">
    <name type="scientific">Streptococcus phocae</name>
    <dbReference type="NCBI Taxonomy" id="119224"/>
    <lineage>
        <taxon>Bacteria</taxon>
        <taxon>Bacillati</taxon>
        <taxon>Bacillota</taxon>
        <taxon>Bacilli</taxon>
        <taxon>Lactobacillales</taxon>
        <taxon>Streptococcaceae</taxon>
        <taxon>Streptococcus</taxon>
    </lineage>
</organism>
<reference evidence="1 2" key="1">
    <citation type="submission" date="2015-08" db="EMBL/GenBank/DDBJ databases">
        <title>Genome sequence of Streptococcus phocae subsp. phocae ATCC 51973T isolated from liver specimen obtained from seal.</title>
        <authorList>
            <person name="Avendano-Herrera R."/>
        </authorList>
    </citation>
    <scope>NUCLEOTIDE SEQUENCE [LARGE SCALE GENOMIC DNA]</scope>
    <source>
        <strain evidence="1 2">ATCC 51973</strain>
    </source>
</reference>
<dbReference type="EMBL" id="LHQM01000005">
    <property type="protein sequence ID" value="KPJ23032.1"/>
    <property type="molecule type" value="Genomic_DNA"/>
</dbReference>
<dbReference type="STRING" id="119224.AKK44_01215"/>
<dbReference type="InterPro" id="IPR052767">
    <property type="entry name" value="Bact_com_dev_regulator"/>
</dbReference>
<evidence type="ECO:0000313" key="2">
    <source>
        <dbReference type="Proteomes" id="UP000049578"/>
    </source>
</evidence>
<evidence type="ECO:0000313" key="1">
    <source>
        <dbReference type="EMBL" id="KPJ23032.1"/>
    </source>
</evidence>
<dbReference type="PANTHER" id="PTHR38448">
    <property type="entry name" value="REGULATORY PROTEIN YLBF-RELATED"/>
    <property type="match status" value="1"/>
</dbReference>
<dbReference type="RefSeq" id="WP_054278159.1">
    <property type="nucleotide sequence ID" value="NZ_LHQM01000005.1"/>
</dbReference>
<dbReference type="Proteomes" id="UP000049578">
    <property type="component" value="Unassembled WGS sequence"/>
</dbReference>
<accession>A0A0P6SKQ7</accession>
<dbReference type="Gene3D" id="1.20.1500.10">
    <property type="entry name" value="YheA/YmcA-like"/>
    <property type="match status" value="1"/>
</dbReference>
<dbReference type="AlphaFoldDB" id="A0A0P6SKQ7"/>
<proteinExistence type="predicted"/>
<protein>
    <submittedName>
        <fullName evidence="1">Uncharacterized protein</fullName>
    </submittedName>
</protein>
<dbReference type="SUPFAM" id="SSF158622">
    <property type="entry name" value="YheA/YmcA-like"/>
    <property type="match status" value="1"/>
</dbReference>
<dbReference type="PANTHER" id="PTHR38448:SF1">
    <property type="entry name" value="YLBF FAMILY REGULATOR"/>
    <property type="match status" value="1"/>
</dbReference>
<dbReference type="InterPro" id="IPR016783">
    <property type="entry name" value="Biofilm_formation_YmcA"/>
</dbReference>